<protein>
    <submittedName>
        <fullName evidence="2">Uncharacterized protein</fullName>
    </submittedName>
</protein>
<keyword evidence="3" id="KW-1185">Reference proteome</keyword>
<evidence type="ECO:0000313" key="2">
    <source>
        <dbReference type="EMBL" id="MEV4289101.1"/>
    </source>
</evidence>
<feature type="region of interest" description="Disordered" evidence="1">
    <location>
        <begin position="1"/>
        <end position="164"/>
    </location>
</feature>
<sequence length="164" mass="16713">MATAASTTWPTPAGAITVTSTERASAALPSRHTRAPGDTTASSRSATPARVSARSASRAAPAPTANPSRPAVARPPQVTDSAATGLTATATRPPSTDIPLTRTRNRCVSPVRSHVPTPSWTAPTRSSTSDTPLAATGTAGTAARITTPASIQPRRIVQLPRCDT</sequence>
<feature type="compositionally biased region" description="Low complexity" evidence="1">
    <location>
        <begin position="131"/>
        <end position="149"/>
    </location>
</feature>
<feature type="compositionally biased region" description="Polar residues" evidence="1">
    <location>
        <begin position="116"/>
        <end position="130"/>
    </location>
</feature>
<name>A0ABV3H9A3_9ACTN</name>
<evidence type="ECO:0000313" key="3">
    <source>
        <dbReference type="Proteomes" id="UP001552427"/>
    </source>
</evidence>
<accession>A0ABV3H9A3</accession>
<evidence type="ECO:0000256" key="1">
    <source>
        <dbReference type="SAM" id="MobiDB-lite"/>
    </source>
</evidence>
<gene>
    <name evidence="2" type="ORF">AB0K40_26640</name>
</gene>
<comment type="caution">
    <text evidence="2">The sequence shown here is derived from an EMBL/GenBank/DDBJ whole genome shotgun (WGS) entry which is preliminary data.</text>
</comment>
<organism evidence="2 3">
    <name type="scientific">Nonomuraea bangladeshensis</name>
    <dbReference type="NCBI Taxonomy" id="404385"/>
    <lineage>
        <taxon>Bacteria</taxon>
        <taxon>Bacillati</taxon>
        <taxon>Actinomycetota</taxon>
        <taxon>Actinomycetes</taxon>
        <taxon>Streptosporangiales</taxon>
        <taxon>Streptosporangiaceae</taxon>
        <taxon>Nonomuraea</taxon>
    </lineage>
</organism>
<proteinExistence type="predicted"/>
<feature type="compositionally biased region" description="Low complexity" evidence="1">
    <location>
        <begin position="39"/>
        <end position="71"/>
    </location>
</feature>
<dbReference type="EMBL" id="JBFARM010000008">
    <property type="protein sequence ID" value="MEV4289101.1"/>
    <property type="molecule type" value="Genomic_DNA"/>
</dbReference>
<dbReference type="RefSeq" id="WP_364454796.1">
    <property type="nucleotide sequence ID" value="NZ_JBFARM010000008.1"/>
</dbReference>
<feature type="compositionally biased region" description="Low complexity" evidence="1">
    <location>
        <begin position="1"/>
        <end position="15"/>
    </location>
</feature>
<feature type="compositionally biased region" description="Polar residues" evidence="1">
    <location>
        <begin position="78"/>
        <end position="94"/>
    </location>
</feature>
<dbReference type="Proteomes" id="UP001552427">
    <property type="component" value="Unassembled WGS sequence"/>
</dbReference>
<reference evidence="2 3" key="1">
    <citation type="submission" date="2024-06" db="EMBL/GenBank/DDBJ databases">
        <title>The Natural Products Discovery Center: Release of the First 8490 Sequenced Strains for Exploring Actinobacteria Biosynthetic Diversity.</title>
        <authorList>
            <person name="Kalkreuter E."/>
            <person name="Kautsar S.A."/>
            <person name="Yang D."/>
            <person name="Bader C.D."/>
            <person name="Teijaro C.N."/>
            <person name="Fluegel L."/>
            <person name="Davis C.M."/>
            <person name="Simpson J.R."/>
            <person name="Lauterbach L."/>
            <person name="Steele A.D."/>
            <person name="Gui C."/>
            <person name="Meng S."/>
            <person name="Li G."/>
            <person name="Viehrig K."/>
            <person name="Ye F."/>
            <person name="Su P."/>
            <person name="Kiefer A.F."/>
            <person name="Nichols A."/>
            <person name="Cepeda A.J."/>
            <person name="Yan W."/>
            <person name="Fan B."/>
            <person name="Jiang Y."/>
            <person name="Adhikari A."/>
            <person name="Zheng C.-J."/>
            <person name="Schuster L."/>
            <person name="Cowan T.M."/>
            <person name="Smanski M.J."/>
            <person name="Chevrette M.G."/>
            <person name="De Carvalho L.P.S."/>
            <person name="Shen B."/>
        </authorList>
    </citation>
    <scope>NUCLEOTIDE SEQUENCE [LARGE SCALE GENOMIC DNA]</scope>
    <source>
        <strain evidence="2 3">NPDC049574</strain>
    </source>
</reference>